<feature type="transmembrane region" description="Helical" evidence="1">
    <location>
        <begin position="20"/>
        <end position="41"/>
    </location>
</feature>
<accession>A0A2P2QFM3</accession>
<keyword evidence="1" id="KW-0472">Membrane</keyword>
<dbReference type="AlphaFoldDB" id="A0A2P2QFM3"/>
<evidence type="ECO:0000313" key="2">
    <source>
        <dbReference type="EMBL" id="MBX65788.1"/>
    </source>
</evidence>
<keyword evidence="1" id="KW-1133">Transmembrane helix</keyword>
<reference evidence="2" key="1">
    <citation type="submission" date="2018-02" db="EMBL/GenBank/DDBJ databases">
        <title>Rhizophora mucronata_Transcriptome.</title>
        <authorList>
            <person name="Meera S.P."/>
            <person name="Sreeshan A."/>
            <person name="Augustine A."/>
        </authorList>
    </citation>
    <scope>NUCLEOTIDE SEQUENCE</scope>
    <source>
        <tissue evidence="2">Leaf</tissue>
    </source>
</reference>
<evidence type="ECO:0000256" key="1">
    <source>
        <dbReference type="SAM" id="Phobius"/>
    </source>
</evidence>
<dbReference type="EMBL" id="GGEC01085304">
    <property type="protein sequence ID" value="MBX65788.1"/>
    <property type="molecule type" value="Transcribed_RNA"/>
</dbReference>
<proteinExistence type="predicted"/>
<keyword evidence="1" id="KW-0812">Transmembrane</keyword>
<protein>
    <submittedName>
        <fullName evidence="2">Uncharacterized protein</fullName>
    </submittedName>
</protein>
<organism evidence="2">
    <name type="scientific">Rhizophora mucronata</name>
    <name type="common">Asiatic mangrove</name>
    <dbReference type="NCBI Taxonomy" id="61149"/>
    <lineage>
        <taxon>Eukaryota</taxon>
        <taxon>Viridiplantae</taxon>
        <taxon>Streptophyta</taxon>
        <taxon>Embryophyta</taxon>
        <taxon>Tracheophyta</taxon>
        <taxon>Spermatophyta</taxon>
        <taxon>Magnoliopsida</taxon>
        <taxon>eudicotyledons</taxon>
        <taxon>Gunneridae</taxon>
        <taxon>Pentapetalae</taxon>
        <taxon>rosids</taxon>
        <taxon>fabids</taxon>
        <taxon>Malpighiales</taxon>
        <taxon>Rhizophoraceae</taxon>
        <taxon>Rhizophora</taxon>
    </lineage>
</organism>
<name>A0A2P2QFM3_RHIMU</name>
<sequence>MFVFFLSLFCKPVDVLNVLHAFFYDVVIAFVSHIVLEFIFLRFTVRCFEYVAMPSF</sequence>